<organism evidence="1 2">
    <name type="scientific">Flavobacterium akiainvivens</name>
    <dbReference type="NCBI Taxonomy" id="1202724"/>
    <lineage>
        <taxon>Bacteria</taxon>
        <taxon>Pseudomonadati</taxon>
        <taxon>Bacteroidota</taxon>
        <taxon>Flavobacteriia</taxon>
        <taxon>Flavobacteriales</taxon>
        <taxon>Flavobacteriaceae</taxon>
        <taxon>Flavobacterium</taxon>
    </lineage>
</organism>
<dbReference type="RefSeq" id="WP_054406565.1">
    <property type="nucleotide sequence ID" value="NZ_FOYA01000019.1"/>
</dbReference>
<accession>A0A0M8M9L5</accession>
<proteinExistence type="predicted"/>
<dbReference type="Proteomes" id="UP000037755">
    <property type="component" value="Unassembled WGS sequence"/>
</dbReference>
<dbReference type="AlphaFoldDB" id="A0A0M8M9L5"/>
<evidence type="ECO:0000313" key="1">
    <source>
        <dbReference type="EMBL" id="KOS05405.1"/>
    </source>
</evidence>
<dbReference type="PATRIC" id="fig|1202724.3.peg.968"/>
<comment type="caution">
    <text evidence="1">The sequence shown here is derived from an EMBL/GenBank/DDBJ whole genome shotgun (WGS) entry which is preliminary data.</text>
</comment>
<reference evidence="1 2" key="1">
    <citation type="submission" date="2015-08" db="EMBL/GenBank/DDBJ databases">
        <title>Whole genome sequence of Flavobacterium akiainvivens IK-1T, from decaying Wikstroemia oahuensis, an endemic Hawaiian shrub.</title>
        <authorList>
            <person name="Wan X."/>
            <person name="Hou S."/>
            <person name="Saito J."/>
            <person name="Donachie S."/>
        </authorList>
    </citation>
    <scope>NUCLEOTIDE SEQUENCE [LARGE SCALE GENOMIC DNA]</scope>
    <source>
        <strain evidence="1 2">IK-1</strain>
    </source>
</reference>
<protein>
    <recommendedName>
        <fullName evidence="3">Flagellar protein FlbD</fullName>
    </recommendedName>
</protein>
<keyword evidence="2" id="KW-1185">Reference proteome</keyword>
<dbReference type="EMBL" id="LIYD01000005">
    <property type="protein sequence ID" value="KOS05405.1"/>
    <property type="molecule type" value="Genomic_DNA"/>
</dbReference>
<evidence type="ECO:0000313" key="2">
    <source>
        <dbReference type="Proteomes" id="UP000037755"/>
    </source>
</evidence>
<sequence>MSKFIDIKENDTTHSINIDFIVSVSENKSIATIHLNNREIVTQLSLEKVKVLIANASPY</sequence>
<evidence type="ECO:0008006" key="3">
    <source>
        <dbReference type="Google" id="ProtNLM"/>
    </source>
</evidence>
<dbReference type="OrthoDB" id="1374216at2"/>
<name>A0A0M8M9L5_9FLAO</name>
<gene>
    <name evidence="1" type="ORF">AM493_04675</name>
</gene>